<feature type="region of interest" description="Disordered" evidence="1">
    <location>
        <begin position="60"/>
        <end position="80"/>
    </location>
</feature>
<sequence length="199" mass="22559">MPQDVYDKYKISSRYLNDQDRRDFWQKFANWWQNVFAQIGNFFQRVGKFIQNLFSGNKNRNRQTVTTTTPPPPTPAPQLLNKDNAKLVCVEYDENSDGGRTTRIYELDLTPTHKAIADLLTTLSASAAPVTNPTTTTVGEDNRMDVTKGGVERHDSTPFEAGFDKEKQEKHQLVPGIDQKANQGVAKDHRNDDTVVKTD</sequence>
<feature type="compositionally biased region" description="Basic and acidic residues" evidence="1">
    <location>
        <begin position="150"/>
        <end position="172"/>
    </location>
</feature>
<feature type="compositionally biased region" description="Basic and acidic residues" evidence="1">
    <location>
        <begin position="186"/>
        <end position="199"/>
    </location>
</feature>
<dbReference type="Proteomes" id="UP000728032">
    <property type="component" value="Unassembled WGS sequence"/>
</dbReference>
<reference evidence="2" key="1">
    <citation type="submission" date="2020-11" db="EMBL/GenBank/DDBJ databases">
        <authorList>
            <person name="Tran Van P."/>
        </authorList>
    </citation>
    <scope>NUCLEOTIDE SEQUENCE</scope>
</reference>
<proteinExistence type="predicted"/>
<dbReference type="OrthoDB" id="10603217at2759"/>
<gene>
    <name evidence="2" type="ORF">ONB1V03_LOCUS18228</name>
</gene>
<protein>
    <submittedName>
        <fullName evidence="2">Uncharacterized protein</fullName>
    </submittedName>
</protein>
<evidence type="ECO:0000313" key="3">
    <source>
        <dbReference type="Proteomes" id="UP000728032"/>
    </source>
</evidence>
<feature type="region of interest" description="Disordered" evidence="1">
    <location>
        <begin position="150"/>
        <end position="199"/>
    </location>
</feature>
<evidence type="ECO:0000313" key="2">
    <source>
        <dbReference type="EMBL" id="CAD7661668.1"/>
    </source>
</evidence>
<organism evidence="2">
    <name type="scientific">Oppiella nova</name>
    <dbReference type="NCBI Taxonomy" id="334625"/>
    <lineage>
        <taxon>Eukaryota</taxon>
        <taxon>Metazoa</taxon>
        <taxon>Ecdysozoa</taxon>
        <taxon>Arthropoda</taxon>
        <taxon>Chelicerata</taxon>
        <taxon>Arachnida</taxon>
        <taxon>Acari</taxon>
        <taxon>Acariformes</taxon>
        <taxon>Sarcoptiformes</taxon>
        <taxon>Oribatida</taxon>
        <taxon>Brachypylina</taxon>
        <taxon>Oppioidea</taxon>
        <taxon>Oppiidae</taxon>
        <taxon>Oppiella</taxon>
    </lineage>
</organism>
<name>A0A7R9QXR5_9ACAR</name>
<dbReference type="EMBL" id="OC939382">
    <property type="protein sequence ID" value="CAD7661668.1"/>
    <property type="molecule type" value="Genomic_DNA"/>
</dbReference>
<evidence type="ECO:0000256" key="1">
    <source>
        <dbReference type="SAM" id="MobiDB-lite"/>
    </source>
</evidence>
<keyword evidence="3" id="KW-1185">Reference proteome</keyword>
<dbReference type="EMBL" id="CAJPVJ010024557">
    <property type="protein sequence ID" value="CAG2178804.1"/>
    <property type="molecule type" value="Genomic_DNA"/>
</dbReference>
<accession>A0A7R9QXR5</accession>
<dbReference type="AlphaFoldDB" id="A0A7R9QXR5"/>